<comment type="caution">
    <text evidence="13">The sequence shown here is derived from an EMBL/GenBank/DDBJ whole genome shotgun (WGS) entry which is preliminary data.</text>
</comment>
<evidence type="ECO:0000256" key="7">
    <source>
        <dbReference type="ARBA" id="ARBA00022692"/>
    </source>
</evidence>
<comment type="similarity">
    <text evidence="4">Belongs to the UPP synthase family.</text>
</comment>
<evidence type="ECO:0000313" key="13">
    <source>
        <dbReference type="EMBL" id="KAL1500868.1"/>
    </source>
</evidence>
<dbReference type="InterPro" id="IPR036424">
    <property type="entry name" value="UPP_synth-like_sf"/>
</dbReference>
<dbReference type="EC" id="2.5.1.87" evidence="5"/>
<evidence type="ECO:0000256" key="5">
    <source>
        <dbReference type="ARBA" id="ARBA00012596"/>
    </source>
</evidence>
<name>A0ABD1EQ19_HYPHA</name>
<keyword evidence="14" id="KW-1185">Reference proteome</keyword>
<dbReference type="PANTHER" id="PTHR21528">
    <property type="entry name" value="DEHYDRODOLICHYL DIPHOSPHATE SYNTHASE COMPLEX SUBUNIT NUS1"/>
    <property type="match status" value="1"/>
</dbReference>
<dbReference type="PANTHER" id="PTHR21528:SF0">
    <property type="entry name" value="DEHYDRODOLICHYL DIPHOSPHATE SYNTHASE COMPLEX SUBUNIT NUS1"/>
    <property type="match status" value="1"/>
</dbReference>
<dbReference type="SUPFAM" id="SSF64005">
    <property type="entry name" value="Undecaprenyl diphosphate synthase"/>
    <property type="match status" value="1"/>
</dbReference>
<keyword evidence="10" id="KW-1133">Transmembrane helix</keyword>
<evidence type="ECO:0000256" key="2">
    <source>
        <dbReference type="ARBA" id="ARBA00004586"/>
    </source>
</evidence>
<sequence>MTRGQLYRTFYVLIHTLYTFYQWLRAVQDVIYDCFVDLSHEFKGAGDFGALQIYIDNSNKKPRHLTVLLGCEEPRYKDLANIVLWCLVNRIVFLSFYDYKGTLTKHRDEFESVINKKLAPRDRVIWHCTDSNHKNGFTGRKVHVKILTKDHGKGAIAKLARQLSKNPPEDKLSIEFLDTKLQKDFEFPDPDMGLHCGELLKSLDYPPWQLRITEFFTVKSHTKLAYRTFLHKLYHYVQCEQRLGK</sequence>
<evidence type="ECO:0000256" key="4">
    <source>
        <dbReference type="ARBA" id="ARBA00005432"/>
    </source>
</evidence>
<evidence type="ECO:0000256" key="9">
    <source>
        <dbReference type="ARBA" id="ARBA00022842"/>
    </source>
</evidence>
<dbReference type="Proteomes" id="UP001566132">
    <property type="component" value="Unassembled WGS sequence"/>
</dbReference>
<accession>A0ABD1EQ19</accession>
<evidence type="ECO:0000256" key="6">
    <source>
        <dbReference type="ARBA" id="ARBA00022679"/>
    </source>
</evidence>
<dbReference type="GO" id="GO:0045547">
    <property type="term" value="F:ditrans,polycis-polyprenyl diphosphate synthase [(2E,6E)-farnesyl diphosphate specific] activity"/>
    <property type="evidence" value="ECO:0007669"/>
    <property type="project" value="UniProtKB-EC"/>
</dbReference>
<keyword evidence="6" id="KW-0808">Transferase</keyword>
<dbReference type="AlphaFoldDB" id="A0ABD1EQ19"/>
<evidence type="ECO:0000256" key="3">
    <source>
        <dbReference type="ARBA" id="ARBA00004922"/>
    </source>
</evidence>
<evidence type="ECO:0000256" key="11">
    <source>
        <dbReference type="ARBA" id="ARBA00023136"/>
    </source>
</evidence>
<dbReference type="GO" id="GO:0005789">
    <property type="term" value="C:endoplasmic reticulum membrane"/>
    <property type="evidence" value="ECO:0007669"/>
    <property type="project" value="UniProtKB-SubCell"/>
</dbReference>
<evidence type="ECO:0000256" key="10">
    <source>
        <dbReference type="ARBA" id="ARBA00022989"/>
    </source>
</evidence>
<comment type="cofactor">
    <cofactor evidence="1">
        <name>Mg(2+)</name>
        <dbReference type="ChEBI" id="CHEBI:18420"/>
    </cofactor>
</comment>
<keyword evidence="11" id="KW-0472">Membrane</keyword>
<keyword evidence="9" id="KW-0460">Magnesium</keyword>
<comment type="pathway">
    <text evidence="3">Protein modification; protein glycosylation.</text>
</comment>
<reference evidence="13 14" key="1">
    <citation type="submission" date="2024-05" db="EMBL/GenBank/DDBJ databases">
        <title>Genetic variation in Jamaican populations of the coffee berry borer (Hypothenemus hampei).</title>
        <authorList>
            <person name="Errbii M."/>
            <person name="Myrie A."/>
        </authorList>
    </citation>
    <scope>NUCLEOTIDE SEQUENCE [LARGE SCALE GENOMIC DNA]</scope>
    <source>
        <strain evidence="13">JA-Hopewell-2020-01-JO</strain>
        <tissue evidence="13">Whole body</tissue>
    </source>
</reference>
<comment type="catalytic activity">
    <reaction evidence="12">
        <text>n isopentenyl diphosphate + (2E,6E)-farnesyl diphosphate = a di-trans,poly-cis-polyprenyl diphosphate + n diphosphate</text>
        <dbReference type="Rhea" id="RHEA:53008"/>
        <dbReference type="Rhea" id="RHEA-COMP:19494"/>
        <dbReference type="ChEBI" id="CHEBI:33019"/>
        <dbReference type="ChEBI" id="CHEBI:128769"/>
        <dbReference type="ChEBI" id="CHEBI:136960"/>
        <dbReference type="ChEBI" id="CHEBI:175763"/>
        <dbReference type="EC" id="2.5.1.87"/>
    </reaction>
</comment>
<dbReference type="InterPro" id="IPR038887">
    <property type="entry name" value="Nus1/NgBR"/>
</dbReference>
<evidence type="ECO:0000256" key="12">
    <source>
        <dbReference type="ARBA" id="ARBA00047353"/>
    </source>
</evidence>
<protein>
    <recommendedName>
        <fullName evidence="5">ditrans,polycis-polyprenyl diphosphate synthase [(2E,6E)-farnesyldiphosphate specific]</fullName>
        <ecNumber evidence="5">2.5.1.87</ecNumber>
    </recommendedName>
</protein>
<keyword evidence="7" id="KW-0812">Transmembrane</keyword>
<dbReference type="EMBL" id="JBDJPC010000005">
    <property type="protein sequence ID" value="KAL1500868.1"/>
    <property type="molecule type" value="Genomic_DNA"/>
</dbReference>
<evidence type="ECO:0000313" key="14">
    <source>
        <dbReference type="Proteomes" id="UP001566132"/>
    </source>
</evidence>
<comment type="subcellular location">
    <subcellularLocation>
        <location evidence="2">Endoplasmic reticulum membrane</location>
    </subcellularLocation>
</comment>
<evidence type="ECO:0000256" key="8">
    <source>
        <dbReference type="ARBA" id="ARBA00022824"/>
    </source>
</evidence>
<dbReference type="Gene3D" id="3.40.1180.10">
    <property type="entry name" value="Decaprenyl diphosphate synthase-like"/>
    <property type="match status" value="1"/>
</dbReference>
<evidence type="ECO:0000256" key="1">
    <source>
        <dbReference type="ARBA" id="ARBA00001946"/>
    </source>
</evidence>
<gene>
    <name evidence="13" type="ORF">ABEB36_006293</name>
</gene>
<organism evidence="13 14">
    <name type="scientific">Hypothenemus hampei</name>
    <name type="common">Coffee berry borer</name>
    <dbReference type="NCBI Taxonomy" id="57062"/>
    <lineage>
        <taxon>Eukaryota</taxon>
        <taxon>Metazoa</taxon>
        <taxon>Ecdysozoa</taxon>
        <taxon>Arthropoda</taxon>
        <taxon>Hexapoda</taxon>
        <taxon>Insecta</taxon>
        <taxon>Pterygota</taxon>
        <taxon>Neoptera</taxon>
        <taxon>Endopterygota</taxon>
        <taxon>Coleoptera</taxon>
        <taxon>Polyphaga</taxon>
        <taxon>Cucujiformia</taxon>
        <taxon>Curculionidae</taxon>
        <taxon>Scolytinae</taxon>
        <taxon>Hypothenemus</taxon>
    </lineage>
</organism>
<proteinExistence type="inferred from homology"/>
<keyword evidence="8" id="KW-0256">Endoplasmic reticulum</keyword>